<comment type="caution">
    <text evidence="1">The sequence shown here is derived from an EMBL/GenBank/DDBJ whole genome shotgun (WGS) entry which is preliminary data.</text>
</comment>
<reference evidence="1" key="1">
    <citation type="journal article" date="2014" name="Front. Microbiol.">
        <title>High frequency of phylogenetically diverse reductive dehalogenase-homologous genes in deep subseafloor sedimentary metagenomes.</title>
        <authorList>
            <person name="Kawai M."/>
            <person name="Futagami T."/>
            <person name="Toyoda A."/>
            <person name="Takaki Y."/>
            <person name="Nishi S."/>
            <person name="Hori S."/>
            <person name="Arai W."/>
            <person name="Tsubouchi T."/>
            <person name="Morono Y."/>
            <person name="Uchiyama I."/>
            <person name="Ito T."/>
            <person name="Fujiyama A."/>
            <person name="Inagaki F."/>
            <person name="Takami H."/>
        </authorList>
    </citation>
    <scope>NUCLEOTIDE SEQUENCE</scope>
    <source>
        <strain evidence="1">Expedition CK06-06</strain>
    </source>
</reference>
<dbReference type="AlphaFoldDB" id="X0U6V3"/>
<protein>
    <submittedName>
        <fullName evidence="1">Uncharacterized protein</fullName>
    </submittedName>
</protein>
<accession>X0U6V3</accession>
<dbReference type="EMBL" id="BARS01025196">
    <property type="protein sequence ID" value="GAG01489.1"/>
    <property type="molecule type" value="Genomic_DNA"/>
</dbReference>
<organism evidence="1">
    <name type="scientific">marine sediment metagenome</name>
    <dbReference type="NCBI Taxonomy" id="412755"/>
    <lineage>
        <taxon>unclassified sequences</taxon>
        <taxon>metagenomes</taxon>
        <taxon>ecological metagenomes</taxon>
    </lineage>
</organism>
<gene>
    <name evidence="1" type="ORF">S01H1_39857</name>
</gene>
<proteinExistence type="predicted"/>
<sequence>GIKSIAFTAAFDAFLQKFQLIHFEEELFERIAIGYNVMMGNFDDTLLVRLTPELRDIIEQGIAERRSVKMGSDINQVVYICKDYGGEITMSEMIFELANFSIDARAAYKLIHTAGNSGRVSISGNNITSQWSRAKKKKKAKK</sequence>
<name>X0U6V3_9ZZZZ</name>
<evidence type="ECO:0000313" key="1">
    <source>
        <dbReference type="EMBL" id="GAG01489.1"/>
    </source>
</evidence>
<feature type="non-terminal residue" evidence="1">
    <location>
        <position position="1"/>
    </location>
</feature>